<gene>
    <name evidence="1" type="ORF">acsn021_33800</name>
</gene>
<dbReference type="AlphaFoldDB" id="A0A6S6RAC7"/>
<dbReference type="Proteomes" id="UP000515561">
    <property type="component" value="Chromosome"/>
</dbReference>
<evidence type="ECO:0000313" key="1">
    <source>
        <dbReference type="EMBL" id="BCJ95811.1"/>
    </source>
</evidence>
<sequence>MSFLKKSLANDKLPLKNRLVFPPMATSESNEDGKVSKGLIDYYDEL</sequence>
<reference evidence="1 2" key="1">
    <citation type="journal article" date="2016" name="Int. J. Syst. Evol. Microbiol.">
        <title>Descriptions of Anaerotaenia torta gen. nov., sp. nov. and Anaerocolumna cellulosilytica gen. nov., sp. nov. isolated from a methanogenic reactor of cattle waste.</title>
        <authorList>
            <person name="Uek A."/>
            <person name="Ohtaki Y."/>
            <person name="Kaku N."/>
            <person name="Ueki K."/>
        </authorList>
    </citation>
    <scope>NUCLEOTIDE SEQUENCE [LARGE SCALE GENOMIC DNA]</scope>
    <source>
        <strain evidence="1 2">SN021</strain>
    </source>
</reference>
<dbReference type="SUPFAM" id="SSF51395">
    <property type="entry name" value="FMN-linked oxidoreductases"/>
    <property type="match status" value="1"/>
</dbReference>
<dbReference type="InterPro" id="IPR013785">
    <property type="entry name" value="Aldolase_TIM"/>
</dbReference>
<keyword evidence="2" id="KW-1185">Reference proteome</keyword>
<evidence type="ECO:0000313" key="2">
    <source>
        <dbReference type="Proteomes" id="UP000515561"/>
    </source>
</evidence>
<dbReference type="KEGG" id="acel:acsn021_33800"/>
<dbReference type="EMBL" id="AP023367">
    <property type="protein sequence ID" value="BCJ95811.1"/>
    <property type="molecule type" value="Genomic_DNA"/>
</dbReference>
<name>A0A6S6RAC7_9FIRM</name>
<dbReference type="RefSeq" id="WP_184093672.1">
    <property type="nucleotide sequence ID" value="NZ_AP023367.1"/>
</dbReference>
<accession>A0A6S6RAC7</accession>
<protein>
    <submittedName>
        <fullName evidence="1">Uncharacterized protein</fullName>
    </submittedName>
</protein>
<dbReference type="Gene3D" id="3.20.20.70">
    <property type="entry name" value="Aldolase class I"/>
    <property type="match status" value="1"/>
</dbReference>
<organism evidence="1 2">
    <name type="scientific">Anaerocolumna cellulosilytica</name>
    <dbReference type="NCBI Taxonomy" id="433286"/>
    <lineage>
        <taxon>Bacteria</taxon>
        <taxon>Bacillati</taxon>
        <taxon>Bacillota</taxon>
        <taxon>Clostridia</taxon>
        <taxon>Lachnospirales</taxon>
        <taxon>Lachnospiraceae</taxon>
        <taxon>Anaerocolumna</taxon>
    </lineage>
</organism>
<proteinExistence type="predicted"/>